<feature type="transmembrane region" description="Helical" evidence="8">
    <location>
        <begin position="402"/>
        <end position="422"/>
    </location>
</feature>
<keyword evidence="6 8" id="KW-1133">Transmembrane helix</keyword>
<keyword evidence="5 8" id="KW-0812">Transmembrane</keyword>
<feature type="transmembrane region" description="Helical" evidence="8">
    <location>
        <begin position="158"/>
        <end position="179"/>
    </location>
</feature>
<feature type="transmembrane region" description="Helical" evidence="8">
    <location>
        <begin position="366"/>
        <end position="390"/>
    </location>
</feature>
<feature type="transmembrane region" description="Helical" evidence="8">
    <location>
        <begin position="266"/>
        <end position="285"/>
    </location>
</feature>
<feature type="transmembrane region" description="Helical" evidence="8">
    <location>
        <begin position="185"/>
        <end position="203"/>
    </location>
</feature>
<keyword evidence="7 8" id="KW-0472">Membrane</keyword>
<evidence type="ECO:0000256" key="4">
    <source>
        <dbReference type="ARBA" id="ARBA00022597"/>
    </source>
</evidence>
<dbReference type="PRINTS" id="PR00171">
    <property type="entry name" value="SUGRTRNSPORT"/>
</dbReference>
<dbReference type="InterPro" id="IPR050549">
    <property type="entry name" value="MFS_Trehalose_Transporter"/>
</dbReference>
<dbReference type="EMBL" id="CACSHJ010000095">
    <property type="protein sequence ID" value="CAA0393695.1"/>
    <property type="molecule type" value="Genomic_DNA"/>
</dbReference>
<feature type="transmembrane region" description="Helical" evidence="8">
    <location>
        <begin position="71"/>
        <end position="89"/>
    </location>
</feature>
<evidence type="ECO:0000259" key="9">
    <source>
        <dbReference type="PROSITE" id="PS50850"/>
    </source>
</evidence>
<dbReference type="InterPro" id="IPR020846">
    <property type="entry name" value="MFS_dom"/>
</dbReference>
<feature type="transmembrane region" description="Helical" evidence="8">
    <location>
        <begin position="101"/>
        <end position="123"/>
    </location>
</feature>
<protein>
    <recommendedName>
        <fullName evidence="9">Major facilitator superfamily (MFS) profile domain-containing protein</fullName>
    </recommendedName>
</protein>
<dbReference type="GO" id="GO:0016020">
    <property type="term" value="C:membrane"/>
    <property type="evidence" value="ECO:0007669"/>
    <property type="project" value="UniProtKB-SubCell"/>
</dbReference>
<organism evidence="10 11">
    <name type="scientific">Arabidopsis thaliana</name>
    <name type="common">Mouse-ear cress</name>
    <dbReference type="NCBI Taxonomy" id="3702"/>
    <lineage>
        <taxon>Eukaryota</taxon>
        <taxon>Viridiplantae</taxon>
        <taxon>Streptophyta</taxon>
        <taxon>Embryophyta</taxon>
        <taxon>Tracheophyta</taxon>
        <taxon>Spermatophyta</taxon>
        <taxon>Magnoliopsida</taxon>
        <taxon>eudicotyledons</taxon>
        <taxon>Gunneridae</taxon>
        <taxon>Pentapetalae</taxon>
        <taxon>rosids</taxon>
        <taxon>malvids</taxon>
        <taxon>Brassicales</taxon>
        <taxon>Brassicaceae</taxon>
        <taxon>Camelineae</taxon>
        <taxon>Arabidopsis</taxon>
    </lineage>
</organism>
<evidence type="ECO:0000256" key="7">
    <source>
        <dbReference type="ARBA" id="ARBA00023136"/>
    </source>
</evidence>
<dbReference type="InterPro" id="IPR005828">
    <property type="entry name" value="MFS_sugar_transport-like"/>
</dbReference>
<dbReference type="SUPFAM" id="SSF103473">
    <property type="entry name" value="MFS general substrate transporter"/>
    <property type="match status" value="1"/>
</dbReference>
<feature type="transmembrane region" description="Helical" evidence="8">
    <location>
        <begin position="434"/>
        <end position="452"/>
    </location>
</feature>
<comment type="similarity">
    <text evidence="2">Belongs to the major facilitator superfamily. Sugar transporter (TC 2.A.1.1) family.</text>
</comment>
<reference evidence="10 11" key="1">
    <citation type="submission" date="2019-12" db="EMBL/GenBank/DDBJ databases">
        <authorList>
            <person name="Jiao W.-B."/>
            <person name="Schneeberger K."/>
        </authorList>
    </citation>
    <scope>NUCLEOTIDE SEQUENCE [LARGE SCALE GENOMIC DNA]</scope>
    <source>
        <strain evidence="11">cv. C24</strain>
    </source>
</reference>
<keyword evidence="3" id="KW-0813">Transport</keyword>
<dbReference type="Pfam" id="PF00083">
    <property type="entry name" value="Sugar_tr"/>
    <property type="match status" value="1"/>
</dbReference>
<gene>
    <name evidence="10" type="ORF">C24_LOCUS17132</name>
</gene>
<dbReference type="InterPro" id="IPR036259">
    <property type="entry name" value="MFS_trans_sf"/>
</dbReference>
<dbReference type="PANTHER" id="PTHR48021:SF70">
    <property type="entry name" value="SUGAR TRANSPORTER ERD6-LIKE 15"/>
    <property type="match status" value="1"/>
</dbReference>
<dbReference type="InterPro" id="IPR003663">
    <property type="entry name" value="Sugar/inositol_transpt"/>
</dbReference>
<dbReference type="AlphaFoldDB" id="A0A5S9XQP5"/>
<evidence type="ECO:0000256" key="3">
    <source>
        <dbReference type="ARBA" id="ARBA00022448"/>
    </source>
</evidence>
<dbReference type="PROSITE" id="PS50850">
    <property type="entry name" value="MFS"/>
    <property type="match status" value="1"/>
</dbReference>
<dbReference type="ExpressionAtlas" id="A0A5S9XQP5">
    <property type="expression patterns" value="baseline and differential"/>
</dbReference>
<evidence type="ECO:0000256" key="8">
    <source>
        <dbReference type="SAM" id="Phobius"/>
    </source>
</evidence>
<evidence type="ECO:0000313" key="11">
    <source>
        <dbReference type="Proteomes" id="UP000434276"/>
    </source>
</evidence>
<sequence length="478" mass="51410">MAEEGLLLPASSTSSSSSLLSEISNACTRPFVLAFIVGSCGAFAFGCIIGYSAPTQTSIMKDLNLSIADYSLFGSILTVGLILGALICGKLTDLVGRVKTIWITNILFVIGWFAIAFAKGVWLLDLGRLLQGISIGISVYLGPVYITEIAPRNLRGAASSFAQLFAGVGISVFYALGTIVAWRNLAILGCIPSLMVLPLLFFIPESPRWLAKVGREMEVEAVLLSLRGEKSDVSDEAAEILEYTEHVKQQQDIDDRGFFKLFQRKYAFSLTIGVVLIALPQLGGLNGYSFYTDSIFISTGVSSDFGFISTSVVQMFGGILGTVLVDVSGRRTLLLVSQAGMFLGCLTTAISFFLKKNHCWETGTPVLALFSVMVYFGSYGSGMGSIPWIIASEIYPVDVKGAAGTMCNLVSSISAWLVAYSFSYLLQWSSTGTFLMFATVAGLGFVFIAKLVPETKGKSLEEIQSLFTDSPPQDSTIF</sequence>
<dbReference type="GO" id="GO:0051119">
    <property type="term" value="F:sugar transmembrane transporter activity"/>
    <property type="evidence" value="ECO:0007669"/>
    <property type="project" value="InterPro"/>
</dbReference>
<evidence type="ECO:0000256" key="5">
    <source>
        <dbReference type="ARBA" id="ARBA00022692"/>
    </source>
</evidence>
<proteinExistence type="inferred from homology"/>
<accession>A0A5S9XQP5</accession>
<name>A0A5S9XQP5_ARATH</name>
<dbReference type="PANTHER" id="PTHR48021">
    <property type="match status" value="1"/>
</dbReference>
<dbReference type="OrthoDB" id="6339427at2759"/>
<comment type="subcellular location">
    <subcellularLocation>
        <location evidence="1">Membrane</location>
        <topology evidence="1">Multi-pass membrane protein</topology>
    </subcellularLocation>
</comment>
<evidence type="ECO:0000256" key="1">
    <source>
        <dbReference type="ARBA" id="ARBA00004141"/>
    </source>
</evidence>
<feature type="transmembrane region" description="Helical" evidence="8">
    <location>
        <begin position="129"/>
        <end position="146"/>
    </location>
</feature>
<dbReference type="FunFam" id="1.20.1250.20:FF:000043">
    <property type="entry name" value="sugar transporter ERD6-like 6"/>
    <property type="match status" value="1"/>
</dbReference>
<feature type="transmembrane region" description="Helical" evidence="8">
    <location>
        <begin position="305"/>
        <end position="325"/>
    </location>
</feature>
<dbReference type="InterPro" id="IPR044775">
    <property type="entry name" value="MFS_ERD6/Tret1-like"/>
</dbReference>
<dbReference type="Gene3D" id="1.20.1250.20">
    <property type="entry name" value="MFS general substrate transporter like domains"/>
    <property type="match status" value="1"/>
</dbReference>
<dbReference type="CDD" id="cd17358">
    <property type="entry name" value="MFS_GLUT6_8_Class3_like"/>
    <property type="match status" value="1"/>
</dbReference>
<keyword evidence="4" id="KW-0762">Sugar transport</keyword>
<evidence type="ECO:0000256" key="2">
    <source>
        <dbReference type="ARBA" id="ARBA00010992"/>
    </source>
</evidence>
<dbReference type="PROSITE" id="PS00217">
    <property type="entry name" value="SUGAR_TRANSPORT_2"/>
    <property type="match status" value="1"/>
</dbReference>
<feature type="transmembrane region" description="Helical" evidence="8">
    <location>
        <begin position="332"/>
        <end position="354"/>
    </location>
</feature>
<feature type="transmembrane region" description="Helical" evidence="8">
    <location>
        <begin position="31"/>
        <end position="51"/>
    </location>
</feature>
<dbReference type="Proteomes" id="UP000434276">
    <property type="component" value="Unassembled WGS sequence"/>
</dbReference>
<dbReference type="InterPro" id="IPR005829">
    <property type="entry name" value="Sugar_transporter_CS"/>
</dbReference>
<evidence type="ECO:0000256" key="6">
    <source>
        <dbReference type="ARBA" id="ARBA00022989"/>
    </source>
</evidence>
<evidence type="ECO:0000313" key="10">
    <source>
        <dbReference type="EMBL" id="CAA0393695.1"/>
    </source>
</evidence>
<feature type="domain" description="Major facilitator superfamily (MFS) profile" evidence="9">
    <location>
        <begin position="34"/>
        <end position="456"/>
    </location>
</feature>